<name>A0A1E7EKC2_9STRA</name>
<dbReference type="InParanoid" id="A0A1E7EKC2"/>
<reference evidence="1 2" key="1">
    <citation type="submission" date="2016-09" db="EMBL/GenBank/DDBJ databases">
        <title>Extensive genetic diversity and differential bi-allelic expression allows diatom success in the polar Southern Ocean.</title>
        <authorList>
            <consortium name="DOE Joint Genome Institute"/>
            <person name="Mock T."/>
            <person name="Otillar R.P."/>
            <person name="Strauss J."/>
            <person name="Dupont C."/>
            <person name="Frickenhaus S."/>
            <person name="Maumus F."/>
            <person name="Mcmullan M."/>
            <person name="Sanges R."/>
            <person name="Schmutz J."/>
            <person name="Toseland A."/>
            <person name="Valas R."/>
            <person name="Veluchamy A."/>
            <person name="Ward B.J."/>
            <person name="Allen A."/>
            <person name="Barry K."/>
            <person name="Falciatore A."/>
            <person name="Ferrante M."/>
            <person name="Fortunato A.E."/>
            <person name="Gloeckner G."/>
            <person name="Gruber A."/>
            <person name="Hipkin R."/>
            <person name="Janech M."/>
            <person name="Kroth P."/>
            <person name="Leese F."/>
            <person name="Lindquist E."/>
            <person name="Lyon B.R."/>
            <person name="Martin J."/>
            <person name="Mayer C."/>
            <person name="Parker M."/>
            <person name="Quesneville H."/>
            <person name="Raymond J."/>
            <person name="Uhlig C."/>
            <person name="Valentin K.U."/>
            <person name="Worden A.Z."/>
            <person name="Armbrust E.V."/>
            <person name="Bowler C."/>
            <person name="Green B."/>
            <person name="Moulton V."/>
            <person name="Van Oosterhout C."/>
            <person name="Grigoriev I."/>
        </authorList>
    </citation>
    <scope>NUCLEOTIDE SEQUENCE [LARGE SCALE GENOMIC DNA]</scope>
    <source>
        <strain evidence="1 2">CCMP1102</strain>
    </source>
</reference>
<organism evidence="1 2">
    <name type="scientific">Fragilariopsis cylindrus CCMP1102</name>
    <dbReference type="NCBI Taxonomy" id="635003"/>
    <lineage>
        <taxon>Eukaryota</taxon>
        <taxon>Sar</taxon>
        <taxon>Stramenopiles</taxon>
        <taxon>Ochrophyta</taxon>
        <taxon>Bacillariophyta</taxon>
        <taxon>Bacillariophyceae</taxon>
        <taxon>Bacillariophycidae</taxon>
        <taxon>Bacillariales</taxon>
        <taxon>Bacillariaceae</taxon>
        <taxon>Fragilariopsis</taxon>
    </lineage>
</organism>
<dbReference type="KEGG" id="fcy:FRACYDRAFT_254884"/>
<keyword evidence="2" id="KW-1185">Reference proteome</keyword>
<gene>
    <name evidence="1" type="ORF">FRACYDRAFT_254884</name>
</gene>
<dbReference type="AlphaFoldDB" id="A0A1E7EKC2"/>
<proteinExistence type="predicted"/>
<dbReference type="Proteomes" id="UP000095751">
    <property type="component" value="Unassembled WGS sequence"/>
</dbReference>
<dbReference type="EMBL" id="KV784412">
    <property type="protein sequence ID" value="OEU06332.1"/>
    <property type="molecule type" value="Genomic_DNA"/>
</dbReference>
<evidence type="ECO:0000313" key="1">
    <source>
        <dbReference type="EMBL" id="OEU06332.1"/>
    </source>
</evidence>
<sequence>MTLPLPGPVAESCDKRNKPVKFIYGRAIFAVKEFDTRIGDIKTVANFPVHFDSKDTGKPSSDAEAVVQLIFNELKVECCVMYNPSTGKECGFTASKNGTSMCFAEERLDVGSASLNEEAEINLEELDSNIPEEDNEERGTYVGAATFANVFGLRTCFDQTWNVVHFSNCGSLDGNDIVKQLLMVILQPVDWLV</sequence>
<protein>
    <submittedName>
        <fullName evidence="1">Uncharacterized protein</fullName>
    </submittedName>
</protein>
<accession>A0A1E7EKC2</accession>
<dbReference type="OrthoDB" id="8192384at2759"/>
<evidence type="ECO:0000313" key="2">
    <source>
        <dbReference type="Proteomes" id="UP000095751"/>
    </source>
</evidence>